<evidence type="ECO:0000313" key="1">
    <source>
        <dbReference type="EMBL" id="AEV19138.1"/>
    </source>
</evidence>
<dbReference type="Proteomes" id="UP000005636">
    <property type="component" value="Chromosome"/>
</dbReference>
<gene>
    <name evidence="1" type="ORF">GTCCBUS3UF5_18280</name>
</gene>
<keyword evidence="2" id="KW-1185">Reference proteome</keyword>
<name>A0ABM5MHL3_GEOTH</name>
<organism evidence="1 2">
    <name type="scientific">Geobacillus thermoleovorans CCB_US3_UF5</name>
    <dbReference type="NCBI Taxonomy" id="1111068"/>
    <lineage>
        <taxon>Bacteria</taxon>
        <taxon>Bacillati</taxon>
        <taxon>Bacillota</taxon>
        <taxon>Bacilli</taxon>
        <taxon>Bacillales</taxon>
        <taxon>Anoxybacillaceae</taxon>
        <taxon>Geobacillus</taxon>
        <taxon>Geobacillus thermoleovorans group</taxon>
    </lineage>
</organism>
<reference evidence="1 2" key="1">
    <citation type="submission" date="2011-11" db="EMBL/GenBank/DDBJ databases">
        <title>Complete genome sequence of thermophilic Geobacillus thermoleovorans CCB_US3_UF5.</title>
        <authorList>
            <person name="Muhd Sakaff M.K.L."/>
            <person name="Abdul Rahman A.Y."/>
            <person name="Saito J.A."/>
            <person name="Hou S."/>
            <person name="Alam M."/>
        </authorList>
    </citation>
    <scope>NUCLEOTIDE SEQUENCE [LARGE SCALE GENOMIC DNA]</scope>
    <source>
        <strain evidence="1 2">CCB_US3_UF5</strain>
    </source>
</reference>
<accession>A0ABM5MHL3</accession>
<protein>
    <submittedName>
        <fullName evidence="1">Uncharacterized protein</fullName>
    </submittedName>
</protein>
<dbReference type="EMBL" id="CP003125">
    <property type="protein sequence ID" value="AEV19138.1"/>
    <property type="molecule type" value="Genomic_DNA"/>
</dbReference>
<sequence length="59" mass="6580">MQTILIVLFAVCRKTTPLPPPKTSQRQRFGRIRSLLATSSFSRLHPGCKASHPDKSFAV</sequence>
<evidence type="ECO:0000313" key="2">
    <source>
        <dbReference type="Proteomes" id="UP000005636"/>
    </source>
</evidence>
<proteinExistence type="predicted"/>